<dbReference type="OrthoDB" id="799595at2"/>
<dbReference type="EMBL" id="UGHJ01000001">
    <property type="protein sequence ID" value="STO68972.1"/>
    <property type="molecule type" value="Genomic_DNA"/>
</dbReference>
<dbReference type="Proteomes" id="UP000254329">
    <property type="component" value="Unassembled WGS sequence"/>
</dbReference>
<keyword evidence="1" id="KW-0472">Membrane</keyword>
<feature type="transmembrane region" description="Helical" evidence="1">
    <location>
        <begin position="169"/>
        <end position="192"/>
    </location>
</feature>
<protein>
    <submittedName>
        <fullName evidence="2">Uncharacterized protein</fullName>
    </submittedName>
</protein>
<evidence type="ECO:0000313" key="5">
    <source>
        <dbReference type="Proteomes" id="UP000254496"/>
    </source>
</evidence>
<feature type="transmembrane region" description="Helical" evidence="1">
    <location>
        <begin position="12"/>
        <end position="36"/>
    </location>
</feature>
<feature type="transmembrane region" description="Helical" evidence="1">
    <location>
        <begin position="212"/>
        <end position="229"/>
    </location>
</feature>
<organism evidence="2 4">
    <name type="scientific">Canicola haemoglobinophilus</name>
    <dbReference type="NCBI Taxonomy" id="733"/>
    <lineage>
        <taxon>Bacteria</taxon>
        <taxon>Pseudomonadati</taxon>
        <taxon>Pseudomonadota</taxon>
        <taxon>Gammaproteobacteria</taxon>
        <taxon>Pasteurellales</taxon>
        <taxon>Pasteurellaceae</taxon>
        <taxon>Canicola</taxon>
    </lineage>
</organism>
<accession>A0A1V4B1Y9</accession>
<dbReference type="EMBL" id="UGHF01000001">
    <property type="protein sequence ID" value="STO60088.1"/>
    <property type="molecule type" value="Genomic_DNA"/>
</dbReference>
<name>A0A1V4B1Y9_9PAST</name>
<evidence type="ECO:0000313" key="3">
    <source>
        <dbReference type="EMBL" id="STO68972.1"/>
    </source>
</evidence>
<keyword evidence="4" id="KW-1185">Reference proteome</keyword>
<dbReference type="Proteomes" id="UP000254496">
    <property type="component" value="Unassembled WGS sequence"/>
</dbReference>
<dbReference type="RefSeq" id="WP_078218106.1">
    <property type="nucleotide sequence ID" value="NZ_MUXZ01000009.1"/>
</dbReference>
<keyword evidence="1" id="KW-0812">Transmembrane</keyword>
<dbReference type="STRING" id="733.B0186_03995"/>
<proteinExistence type="predicted"/>
<feature type="transmembrane region" description="Helical" evidence="1">
    <location>
        <begin position="56"/>
        <end position="78"/>
    </location>
</feature>
<reference evidence="4 5" key="1">
    <citation type="submission" date="2018-06" db="EMBL/GenBank/DDBJ databases">
        <authorList>
            <consortium name="Pathogen Informatics"/>
            <person name="Doyle S."/>
        </authorList>
    </citation>
    <scope>NUCLEOTIDE SEQUENCE [LARGE SCALE GENOMIC DNA]</scope>
    <source>
        <strain evidence="2 4">NCTC1659</strain>
        <strain evidence="3 5">NCTC8540</strain>
    </source>
</reference>
<keyword evidence="1" id="KW-1133">Transmembrane helix</keyword>
<evidence type="ECO:0000313" key="2">
    <source>
        <dbReference type="EMBL" id="STO60088.1"/>
    </source>
</evidence>
<dbReference type="AlphaFoldDB" id="A0A1V4B1Y9"/>
<evidence type="ECO:0000256" key="1">
    <source>
        <dbReference type="SAM" id="Phobius"/>
    </source>
</evidence>
<sequence>MSFSKKHLIDNFVPFLCFSLFSFSLLIILLDFTMFYKGVNSLDLFLFSVRRELTSPILGVCFILVLFITLNFIVNKVYAFLNLDSKSKENIFISLSEISKEISHTQERINAIENGDIKNLVLSKAQELINDDLKKQFVNDVSLENFRENKLKTLSRVYDAIELHNRKSLVNLLLGISSGIIGIGILAFYLTLFPTKTYISLLEFASEGLPKFSIVLIIEFFSFFFLRLYKKGLEDVKYFHNEATSIEHRFIAIEIALFSKGKDTSIENCINNLISFEKNKPEYREKEQEKYSIDYLSKMLDILKK</sequence>
<evidence type="ECO:0000313" key="4">
    <source>
        <dbReference type="Proteomes" id="UP000254329"/>
    </source>
</evidence>
<gene>
    <name evidence="2" type="ORF">NCTC1659_01360</name>
    <name evidence="3" type="ORF">NCTC8540_01490</name>
</gene>